<evidence type="ECO:0000256" key="1">
    <source>
        <dbReference type="ARBA" id="ARBA00004651"/>
    </source>
</evidence>
<dbReference type="GO" id="GO:0015171">
    <property type="term" value="F:amino acid transmembrane transporter activity"/>
    <property type="evidence" value="ECO:0007669"/>
    <property type="project" value="TreeGrafter"/>
</dbReference>
<keyword evidence="3 6" id="KW-0812">Transmembrane</keyword>
<dbReference type="AlphaFoldDB" id="A0A3G6YK41"/>
<proteinExistence type="predicted"/>
<dbReference type="EMBL" id="CP033540">
    <property type="protein sequence ID" value="AZC00784.1"/>
    <property type="molecule type" value="Genomic_DNA"/>
</dbReference>
<dbReference type="GO" id="GO:0005886">
    <property type="term" value="C:plasma membrane"/>
    <property type="evidence" value="ECO:0007669"/>
    <property type="project" value="UniProtKB-SubCell"/>
</dbReference>
<evidence type="ECO:0000256" key="6">
    <source>
        <dbReference type="SAM" id="Phobius"/>
    </source>
</evidence>
<reference evidence="7 8" key="2">
    <citation type="submission" date="2018-12" db="EMBL/GenBank/DDBJ databases">
        <title>Molecular Epidemiology of Emerging Carbapenem-Resistance in Acinetobacter nosocomialis and Acinetobacter pittii in Taiwan, 2010-2014.</title>
        <authorList>
            <person name="Huang W.-C."/>
            <person name="Wang H.-Y."/>
            <person name="Lai J.-F."/>
            <person name="Lauderdale T.-L."/>
            <person name="Sytwu H.-K."/>
        </authorList>
    </citation>
    <scope>NUCLEOTIDE SEQUENCE [LARGE SCALE GENOMIC DNA]</scope>
    <source>
        <strain evidence="7 8">2014S06-099</strain>
    </source>
</reference>
<dbReference type="PANTHER" id="PTHR30086">
    <property type="entry name" value="ARGININE EXPORTER PROTEIN ARGO"/>
    <property type="match status" value="1"/>
</dbReference>
<dbReference type="PANTHER" id="PTHR30086:SF20">
    <property type="entry name" value="ARGININE EXPORTER PROTEIN ARGO-RELATED"/>
    <property type="match status" value="1"/>
</dbReference>
<evidence type="ECO:0000256" key="2">
    <source>
        <dbReference type="ARBA" id="ARBA00022475"/>
    </source>
</evidence>
<dbReference type="Pfam" id="PF01810">
    <property type="entry name" value="LysE"/>
    <property type="match status" value="1"/>
</dbReference>
<keyword evidence="4 6" id="KW-1133">Transmembrane helix</keyword>
<keyword evidence="5 6" id="KW-0472">Membrane</keyword>
<keyword evidence="2" id="KW-1003">Cell membrane</keyword>
<dbReference type="Proteomes" id="UP000254410">
    <property type="component" value="Chromosome"/>
</dbReference>
<evidence type="ECO:0000313" key="7">
    <source>
        <dbReference type="EMBL" id="AZC00784.1"/>
    </source>
</evidence>
<evidence type="ECO:0000256" key="5">
    <source>
        <dbReference type="ARBA" id="ARBA00023136"/>
    </source>
</evidence>
<sequence length="134" mass="15645">MIRIFIGGCFHIIAASIGLTAIFKTTPMLYDVIKLFGAAYLIWLGIKLIRSKLQGNLEIDLHAPEVSFRQSILVEVFNPKTAIFYISFFTSIYKYDFRIFRMATIHNIRTFCKFSFCFCRYSMCLSSKLYFEKV</sequence>
<accession>A0A3G6YK41</accession>
<name>A0A3G6YK41_ACIPI</name>
<comment type="subcellular location">
    <subcellularLocation>
        <location evidence="1">Cell membrane</location>
        <topology evidence="1">Multi-pass membrane protein</topology>
    </subcellularLocation>
</comment>
<protein>
    <submittedName>
        <fullName evidence="7">LysE family translocator</fullName>
    </submittedName>
</protein>
<reference evidence="7 8" key="1">
    <citation type="submission" date="2018-11" db="EMBL/GenBank/DDBJ databases">
        <authorList>
            <person name="Kuo S.-C."/>
            <person name="Chen F.-J."/>
            <person name="Liao Y.-C."/>
        </authorList>
    </citation>
    <scope>NUCLEOTIDE SEQUENCE [LARGE SCALE GENOMIC DNA]</scope>
    <source>
        <strain evidence="7 8">2014S06-099</strain>
    </source>
</reference>
<gene>
    <name evidence="7" type="ORF">DKE52_013025</name>
</gene>
<evidence type="ECO:0000256" key="3">
    <source>
        <dbReference type="ARBA" id="ARBA00022692"/>
    </source>
</evidence>
<feature type="transmembrane region" description="Helical" evidence="6">
    <location>
        <begin position="5"/>
        <end position="23"/>
    </location>
</feature>
<dbReference type="InterPro" id="IPR001123">
    <property type="entry name" value="LeuE-type"/>
</dbReference>
<feature type="transmembrane region" description="Helical" evidence="6">
    <location>
        <begin position="29"/>
        <end position="46"/>
    </location>
</feature>
<organism evidence="7 8">
    <name type="scientific">Acinetobacter pittii</name>
    <name type="common">Acinetobacter genomosp. 3</name>
    <dbReference type="NCBI Taxonomy" id="48296"/>
    <lineage>
        <taxon>Bacteria</taxon>
        <taxon>Pseudomonadati</taxon>
        <taxon>Pseudomonadota</taxon>
        <taxon>Gammaproteobacteria</taxon>
        <taxon>Moraxellales</taxon>
        <taxon>Moraxellaceae</taxon>
        <taxon>Acinetobacter</taxon>
        <taxon>Acinetobacter calcoaceticus/baumannii complex</taxon>
    </lineage>
</organism>
<evidence type="ECO:0000313" key="8">
    <source>
        <dbReference type="Proteomes" id="UP000254410"/>
    </source>
</evidence>
<evidence type="ECO:0000256" key="4">
    <source>
        <dbReference type="ARBA" id="ARBA00022989"/>
    </source>
</evidence>